<reference evidence="1 2" key="1">
    <citation type="submission" date="2019-09" db="EMBL/GenBank/DDBJ databases">
        <authorList>
            <person name="Valk L.C."/>
        </authorList>
    </citation>
    <scope>NUCLEOTIDE SEQUENCE [LARGE SCALE GENOMIC DNA]</scope>
    <source>
        <strain evidence="1">GalUA</strain>
    </source>
</reference>
<gene>
    <name evidence="1" type="ORF">F7O84_12585</name>
</gene>
<dbReference type="OrthoDB" id="359038at2"/>
<comment type="caution">
    <text evidence="1">The sequence shown here is derived from an EMBL/GenBank/DDBJ whole genome shotgun (WGS) entry which is preliminary data.</text>
</comment>
<protein>
    <submittedName>
        <fullName evidence="1">N-acetyltransferase</fullName>
    </submittedName>
</protein>
<evidence type="ECO:0000313" key="2">
    <source>
        <dbReference type="Proteomes" id="UP000461768"/>
    </source>
</evidence>
<keyword evidence="1" id="KW-0808">Transferase</keyword>
<dbReference type="SUPFAM" id="SSF55729">
    <property type="entry name" value="Acyl-CoA N-acyltransferases (Nat)"/>
    <property type="match status" value="1"/>
</dbReference>
<dbReference type="Gene3D" id="3.40.630.30">
    <property type="match status" value="1"/>
</dbReference>
<evidence type="ECO:0000313" key="1">
    <source>
        <dbReference type="EMBL" id="KAB1438377.1"/>
    </source>
</evidence>
<dbReference type="AlphaFoldDB" id="A0A7V7QKQ5"/>
<sequence length="189" mass="22455">MVDVYNKCPILENDSFLLRFVEIDDTLDMLKIYSDKLAVPLFNSDNCHGDTFHYVTMEQMKDAILFWIMEYERKGFVRWSIVDKEKNSVIGTIELFHRVAKDYFHACRLLRLDLRSDYENETSILSILSLIIPQAFELFSCNKIATKAKEFAKERIHALTKMEFHLSDQSLIGYDKSRYQDYWVLHKME</sequence>
<dbReference type="Proteomes" id="UP000461768">
    <property type="component" value="Unassembled WGS sequence"/>
</dbReference>
<organism evidence="1 2">
    <name type="scientific">Candidatus Galacturonatibacter soehngenii</name>
    <dbReference type="NCBI Taxonomy" id="2307010"/>
    <lineage>
        <taxon>Bacteria</taxon>
        <taxon>Bacillati</taxon>
        <taxon>Bacillota</taxon>
        <taxon>Clostridia</taxon>
        <taxon>Lachnospirales</taxon>
        <taxon>Lachnospiraceae</taxon>
        <taxon>Candidatus Galacturonatibacter</taxon>
    </lineage>
</organism>
<dbReference type="EMBL" id="WAGX01000005">
    <property type="protein sequence ID" value="KAB1438377.1"/>
    <property type="molecule type" value="Genomic_DNA"/>
</dbReference>
<accession>A0A7V7QKQ5</accession>
<reference evidence="1 2" key="2">
    <citation type="submission" date="2020-02" db="EMBL/GenBank/DDBJ databases">
        <title>Candidatus Galacturonibacter soehngenii shows hetero-acetogenic catabolism of galacturonic acid but lacks a canonical carbon monoxide dehydrogenase/acetyl-CoA synthase complex.</title>
        <authorList>
            <person name="Diender M."/>
            <person name="Stouten G.R."/>
            <person name="Petersen J.F."/>
            <person name="Nielsen P.H."/>
            <person name="Dueholm M.S."/>
            <person name="Pronk J.T."/>
            <person name="Van Loosdrecht M.C.M."/>
        </authorList>
    </citation>
    <scope>NUCLEOTIDE SEQUENCE [LARGE SCALE GENOMIC DNA]</scope>
    <source>
        <strain evidence="1">GalUA</strain>
    </source>
</reference>
<proteinExistence type="predicted"/>
<keyword evidence="2" id="KW-1185">Reference proteome</keyword>
<dbReference type="InterPro" id="IPR016181">
    <property type="entry name" value="Acyl_CoA_acyltransferase"/>
</dbReference>
<name>A0A7V7QKQ5_9FIRM</name>
<dbReference type="GO" id="GO:0016740">
    <property type="term" value="F:transferase activity"/>
    <property type="evidence" value="ECO:0007669"/>
    <property type="project" value="UniProtKB-KW"/>
</dbReference>
<dbReference type="RefSeq" id="WP_151145726.1">
    <property type="nucleotide sequence ID" value="NZ_WAGX01000005.1"/>
</dbReference>